<evidence type="ECO:0000256" key="1">
    <source>
        <dbReference type="SAM" id="MobiDB-lite"/>
    </source>
</evidence>
<dbReference type="EMBL" id="CAJNAP010000045">
    <property type="protein sequence ID" value="CAE6514408.1"/>
    <property type="molecule type" value="Genomic_DNA"/>
</dbReference>
<proteinExistence type="predicted"/>
<gene>
    <name evidence="2" type="ORF">NMYAN_50092</name>
</gene>
<comment type="caution">
    <text evidence="2">The sequence shown here is derived from an EMBL/GenBank/DDBJ whole genome shotgun (WGS) entry which is preliminary data.</text>
</comment>
<protein>
    <submittedName>
        <fullName evidence="2">Uncharacterized protein</fullName>
    </submittedName>
</protein>
<sequence>MQRGVKAHSSTVDTRRNETKQQNYPTGDKVINTPFDTQAHYPHLPFKFFFAKSEINLSLPTIRKAVRSDLRLSRNP</sequence>
<feature type="region of interest" description="Disordered" evidence="1">
    <location>
        <begin position="1"/>
        <end position="31"/>
    </location>
</feature>
<evidence type="ECO:0000313" key="2">
    <source>
        <dbReference type="EMBL" id="CAE6514408.1"/>
    </source>
</evidence>
<dbReference type="AlphaFoldDB" id="A0A8H8Z188"/>
<evidence type="ECO:0000313" key="3">
    <source>
        <dbReference type="Proteomes" id="UP000601736"/>
    </source>
</evidence>
<accession>A0A8H8Z188</accession>
<dbReference type="Proteomes" id="UP000601736">
    <property type="component" value="Unassembled WGS sequence"/>
</dbReference>
<reference evidence="2" key="1">
    <citation type="submission" date="2021-02" db="EMBL/GenBank/DDBJ databases">
        <authorList>
            <person name="Han P."/>
        </authorList>
    </citation>
    <scope>NUCLEOTIDE SEQUENCE</scope>
    <source>
        <strain evidence="2">Nitrosomonas nitrosa 18-3D</strain>
    </source>
</reference>
<name>A0A8H8Z188_9PROT</name>
<organism evidence="2 3">
    <name type="scientific">Nitrosomonas nitrosa</name>
    <dbReference type="NCBI Taxonomy" id="52442"/>
    <lineage>
        <taxon>Bacteria</taxon>
        <taxon>Pseudomonadati</taxon>
        <taxon>Pseudomonadota</taxon>
        <taxon>Betaproteobacteria</taxon>
        <taxon>Nitrosomonadales</taxon>
        <taxon>Nitrosomonadaceae</taxon>
        <taxon>Nitrosomonas</taxon>
    </lineage>
</organism>